<gene>
    <name evidence="4" type="ORF">DS909_13945</name>
</gene>
<feature type="domain" description="Solute-binding protein family 5" evidence="3">
    <location>
        <begin position="99"/>
        <end position="450"/>
    </location>
</feature>
<evidence type="ECO:0000313" key="4">
    <source>
        <dbReference type="EMBL" id="RBW53604.1"/>
    </source>
</evidence>
<dbReference type="GO" id="GO:1904680">
    <property type="term" value="F:peptide transmembrane transporter activity"/>
    <property type="evidence" value="ECO:0007669"/>
    <property type="project" value="TreeGrafter"/>
</dbReference>
<dbReference type="RefSeq" id="WP_113824080.1">
    <property type="nucleotide sequence ID" value="NZ_QOCE01000034.1"/>
</dbReference>
<dbReference type="AlphaFoldDB" id="A0A366WUP1"/>
<sequence length="532" mass="58929">MSDDQLNDHLFKQYVANKISRRRFMGTLAAAGASATVINGLTAQRAQAATPKKGGRLVVGIESAQAQDSLDPTKYYSTSNLQMGYSVHENLVNRDANLQPQPWLATSWEANADASSWVFNLREGVTFHDGSDFGAEDVIYSMTRHFREGTESAGKAYMSQINDIEKLGTHQVRFNLKAPNADFPMILSDTRVHVTKRDLEDFTGTPPGTGPFKVVEFTPGSRYVFARNENYWGSDGPYVDELEFVGIADNTARINALIAGDINVLLQLDQKATRLIDNSGIGYVVNAPSGAFINLAMMMDREPTNNADFRTAMKYAVDREGIRDNILKGLGSVGNDHPIAPIDPYYNSDIPQRTYDPDKARHFIKKAGLENTPIDIYGSDVAGTGALASAQHLQQSAKAGGINLNVINPPSDSFWSSVWIKKPIVTSGWDPRPVPDLIFSIAFSNQSGWNETLWDHEHFEKILVEARSVTDFDKRKEMYGEMQQILHDDGGHITLGFRNFVDAARNEVQGITPHSAGPLGFYQMQRTAWIDN</sequence>
<dbReference type="GO" id="GO:0015833">
    <property type="term" value="P:peptide transport"/>
    <property type="evidence" value="ECO:0007669"/>
    <property type="project" value="TreeGrafter"/>
</dbReference>
<dbReference type="PANTHER" id="PTHR30290">
    <property type="entry name" value="PERIPLASMIC BINDING COMPONENT OF ABC TRANSPORTER"/>
    <property type="match status" value="1"/>
</dbReference>
<dbReference type="GO" id="GO:0043190">
    <property type="term" value="C:ATP-binding cassette (ABC) transporter complex"/>
    <property type="evidence" value="ECO:0007669"/>
    <property type="project" value="InterPro"/>
</dbReference>
<dbReference type="PROSITE" id="PS51318">
    <property type="entry name" value="TAT"/>
    <property type="match status" value="1"/>
</dbReference>
<dbReference type="PIRSF" id="PIRSF002741">
    <property type="entry name" value="MppA"/>
    <property type="match status" value="1"/>
</dbReference>
<evidence type="ECO:0000313" key="5">
    <source>
        <dbReference type="Proteomes" id="UP000252706"/>
    </source>
</evidence>
<dbReference type="CDD" id="cd08503">
    <property type="entry name" value="PBP2_NikA_DppA_OppA_like_17"/>
    <property type="match status" value="1"/>
</dbReference>
<organism evidence="4 5">
    <name type="scientific">Phaeobacter gallaeciensis</name>
    <dbReference type="NCBI Taxonomy" id="60890"/>
    <lineage>
        <taxon>Bacteria</taxon>
        <taxon>Pseudomonadati</taxon>
        <taxon>Pseudomonadota</taxon>
        <taxon>Alphaproteobacteria</taxon>
        <taxon>Rhodobacterales</taxon>
        <taxon>Roseobacteraceae</taxon>
        <taxon>Phaeobacter</taxon>
    </lineage>
</organism>
<comment type="caution">
    <text evidence="4">The sequence shown here is derived from an EMBL/GenBank/DDBJ whole genome shotgun (WGS) entry which is preliminary data.</text>
</comment>
<dbReference type="OrthoDB" id="9803988at2"/>
<protein>
    <submittedName>
        <fullName evidence="4">Peptide ABC transporter substrate-binding protein</fullName>
    </submittedName>
</protein>
<dbReference type="InterPro" id="IPR039424">
    <property type="entry name" value="SBP_5"/>
</dbReference>
<comment type="subcellular location">
    <subcellularLocation>
        <location evidence="1">Periplasm</location>
    </subcellularLocation>
</comment>
<evidence type="ECO:0000256" key="1">
    <source>
        <dbReference type="ARBA" id="ARBA00004418"/>
    </source>
</evidence>
<evidence type="ECO:0000256" key="2">
    <source>
        <dbReference type="ARBA" id="ARBA00005695"/>
    </source>
</evidence>
<proteinExistence type="inferred from homology"/>
<dbReference type="Proteomes" id="UP000252706">
    <property type="component" value="Unassembled WGS sequence"/>
</dbReference>
<dbReference type="NCBIfam" id="TIGR01409">
    <property type="entry name" value="TAT_signal_seq"/>
    <property type="match status" value="1"/>
</dbReference>
<dbReference type="InterPro" id="IPR000914">
    <property type="entry name" value="SBP_5_dom"/>
</dbReference>
<dbReference type="InterPro" id="IPR006311">
    <property type="entry name" value="TAT_signal"/>
</dbReference>
<name>A0A366WUP1_9RHOB</name>
<dbReference type="Gene3D" id="3.40.190.10">
    <property type="entry name" value="Periplasmic binding protein-like II"/>
    <property type="match status" value="1"/>
</dbReference>
<comment type="similarity">
    <text evidence="2">Belongs to the bacterial solute-binding protein 5 family.</text>
</comment>
<reference evidence="4 5" key="1">
    <citation type="submission" date="2018-07" db="EMBL/GenBank/DDBJ databases">
        <title>Modular assembly of carbohydrate-degrading microbial communities in the ocean.</title>
        <authorList>
            <person name="Enke T.N."/>
            <person name="Datta M.S."/>
            <person name="Schwartzman J.A."/>
            <person name="Cermak N."/>
            <person name="Schmitz D.A."/>
            <person name="Barrere J."/>
            <person name="Cordero O.X."/>
        </authorList>
    </citation>
    <scope>NUCLEOTIDE SEQUENCE [LARGE SCALE GENOMIC DNA]</scope>
    <source>
        <strain evidence="4 5">C3M10</strain>
    </source>
</reference>
<dbReference type="Gene3D" id="3.10.105.10">
    <property type="entry name" value="Dipeptide-binding Protein, Domain 3"/>
    <property type="match status" value="1"/>
</dbReference>
<accession>A0A366WUP1</accession>
<dbReference type="InterPro" id="IPR030678">
    <property type="entry name" value="Peptide/Ni-bd"/>
</dbReference>
<dbReference type="Pfam" id="PF00496">
    <property type="entry name" value="SBP_bac_5"/>
    <property type="match status" value="1"/>
</dbReference>
<dbReference type="EMBL" id="QOCE01000034">
    <property type="protein sequence ID" value="RBW53604.1"/>
    <property type="molecule type" value="Genomic_DNA"/>
</dbReference>
<dbReference type="SUPFAM" id="SSF53850">
    <property type="entry name" value="Periplasmic binding protein-like II"/>
    <property type="match status" value="1"/>
</dbReference>
<dbReference type="InterPro" id="IPR019546">
    <property type="entry name" value="TAT_signal_bac_arc"/>
</dbReference>
<evidence type="ECO:0000259" key="3">
    <source>
        <dbReference type="Pfam" id="PF00496"/>
    </source>
</evidence>
<dbReference type="GO" id="GO:0030288">
    <property type="term" value="C:outer membrane-bounded periplasmic space"/>
    <property type="evidence" value="ECO:0007669"/>
    <property type="project" value="UniProtKB-ARBA"/>
</dbReference>